<feature type="transmembrane region" description="Helical" evidence="6">
    <location>
        <begin position="239"/>
        <end position="260"/>
    </location>
</feature>
<name>A0A4Y9KVJ5_9BRAD</name>
<evidence type="ECO:0000313" key="9">
    <source>
        <dbReference type="Proteomes" id="UP000298225"/>
    </source>
</evidence>
<dbReference type="InterPro" id="IPR022791">
    <property type="entry name" value="L-PG_synthase/AglD"/>
</dbReference>
<feature type="transmembrane region" description="Helical" evidence="6">
    <location>
        <begin position="272"/>
        <end position="294"/>
    </location>
</feature>
<feature type="transmembrane region" description="Helical" evidence="6">
    <location>
        <begin position="168"/>
        <end position="188"/>
    </location>
</feature>
<dbReference type="EMBL" id="SPQU01000020">
    <property type="protein sequence ID" value="TFV34536.1"/>
    <property type="molecule type" value="Genomic_DNA"/>
</dbReference>
<feature type="transmembrane region" description="Helical" evidence="6">
    <location>
        <begin position="710"/>
        <end position="729"/>
    </location>
</feature>
<feature type="transmembrane region" description="Helical" evidence="6">
    <location>
        <begin position="357"/>
        <end position="378"/>
    </location>
</feature>
<feature type="transmembrane region" description="Helical" evidence="6">
    <location>
        <begin position="556"/>
        <end position="583"/>
    </location>
</feature>
<feature type="transmembrane region" description="Helical" evidence="6">
    <location>
        <begin position="735"/>
        <end position="755"/>
    </location>
</feature>
<feature type="transmembrane region" description="Helical" evidence="6">
    <location>
        <begin position="390"/>
        <end position="407"/>
    </location>
</feature>
<evidence type="ECO:0000256" key="1">
    <source>
        <dbReference type="ARBA" id="ARBA00004651"/>
    </source>
</evidence>
<feature type="transmembrane region" description="Helical" evidence="6">
    <location>
        <begin position="12"/>
        <end position="38"/>
    </location>
</feature>
<evidence type="ECO:0000313" key="8">
    <source>
        <dbReference type="EMBL" id="TFV34536.1"/>
    </source>
</evidence>
<evidence type="ECO:0000259" key="7">
    <source>
        <dbReference type="Pfam" id="PF04932"/>
    </source>
</evidence>
<feature type="transmembrane region" description="Helical" evidence="6">
    <location>
        <begin position="676"/>
        <end position="698"/>
    </location>
</feature>
<dbReference type="Proteomes" id="UP000298225">
    <property type="component" value="Unassembled WGS sequence"/>
</dbReference>
<dbReference type="Pfam" id="PF03706">
    <property type="entry name" value="LPG_synthase_TM"/>
    <property type="match status" value="1"/>
</dbReference>
<keyword evidence="3 6" id="KW-0812">Transmembrane</keyword>
<dbReference type="PANTHER" id="PTHR40277:SF1">
    <property type="entry name" value="BLL5419 PROTEIN"/>
    <property type="match status" value="1"/>
</dbReference>
<feature type="transmembrane region" description="Helical" evidence="6">
    <location>
        <begin position="122"/>
        <end position="148"/>
    </location>
</feature>
<dbReference type="OrthoDB" id="8265436at2"/>
<dbReference type="GO" id="GO:0005886">
    <property type="term" value="C:plasma membrane"/>
    <property type="evidence" value="ECO:0007669"/>
    <property type="project" value="UniProtKB-SubCell"/>
</dbReference>
<evidence type="ECO:0000256" key="6">
    <source>
        <dbReference type="SAM" id="Phobius"/>
    </source>
</evidence>
<gene>
    <name evidence="8" type="ORF">E4K66_30685</name>
</gene>
<evidence type="ECO:0000256" key="3">
    <source>
        <dbReference type="ARBA" id="ARBA00022692"/>
    </source>
</evidence>
<feature type="transmembrane region" description="Helical" evidence="6">
    <location>
        <begin position="480"/>
        <end position="506"/>
    </location>
</feature>
<dbReference type="AlphaFoldDB" id="A0A4Y9KVJ5"/>
<accession>A0A4Y9KVJ5</accession>
<feature type="transmembrane region" description="Helical" evidence="6">
    <location>
        <begin position="50"/>
        <end position="70"/>
    </location>
</feature>
<proteinExistence type="predicted"/>
<protein>
    <recommendedName>
        <fullName evidence="7">O-antigen ligase-related domain-containing protein</fullName>
    </recommendedName>
</protein>
<feature type="transmembrane region" description="Helical" evidence="6">
    <location>
        <begin position="636"/>
        <end position="656"/>
    </location>
</feature>
<feature type="transmembrane region" description="Helical" evidence="6">
    <location>
        <begin position="200"/>
        <end position="219"/>
    </location>
</feature>
<keyword evidence="5 6" id="KW-0472">Membrane</keyword>
<feature type="transmembrane region" description="Helical" evidence="6">
    <location>
        <begin position="526"/>
        <end position="544"/>
    </location>
</feature>
<dbReference type="PANTHER" id="PTHR40277">
    <property type="entry name" value="BLL5419 PROTEIN"/>
    <property type="match status" value="1"/>
</dbReference>
<feature type="transmembrane region" description="Helical" evidence="6">
    <location>
        <begin position="314"/>
        <end position="336"/>
    </location>
</feature>
<evidence type="ECO:0000256" key="2">
    <source>
        <dbReference type="ARBA" id="ARBA00022475"/>
    </source>
</evidence>
<comment type="subcellular location">
    <subcellularLocation>
        <location evidence="1">Cell membrane</location>
        <topology evidence="1">Multi-pass membrane protein</topology>
    </subcellularLocation>
</comment>
<comment type="caution">
    <text evidence="8">The sequence shown here is derived from an EMBL/GenBank/DDBJ whole genome shotgun (WGS) entry which is preliminary data.</text>
</comment>
<feature type="transmembrane region" description="Helical" evidence="6">
    <location>
        <begin position="595"/>
        <end position="615"/>
    </location>
</feature>
<feature type="transmembrane region" description="Helical" evidence="6">
    <location>
        <begin position="82"/>
        <end position="101"/>
    </location>
</feature>
<feature type="domain" description="O-antigen ligase-related" evidence="7">
    <location>
        <begin position="552"/>
        <end position="690"/>
    </location>
</feature>
<feature type="transmembrane region" description="Helical" evidence="6">
    <location>
        <begin position="454"/>
        <end position="473"/>
    </location>
</feature>
<reference evidence="8 9" key="1">
    <citation type="submission" date="2019-03" db="EMBL/GenBank/DDBJ databases">
        <title>Bradyrhizobium strains diversity isolated from Chamaecrista fasciculata.</title>
        <authorList>
            <person name="Urquiaga M.C.O."/>
            <person name="Hungria M."/>
            <person name="Delamuta J.R.M."/>
        </authorList>
    </citation>
    <scope>NUCLEOTIDE SEQUENCE [LARGE SCALE GENOMIC DNA]</scope>
    <source>
        <strain evidence="8 9">CNPSo 3424</strain>
    </source>
</reference>
<dbReference type="Pfam" id="PF04932">
    <property type="entry name" value="Wzy_C"/>
    <property type="match status" value="1"/>
</dbReference>
<keyword evidence="2" id="KW-1003">Cell membrane</keyword>
<evidence type="ECO:0000256" key="5">
    <source>
        <dbReference type="ARBA" id="ARBA00023136"/>
    </source>
</evidence>
<organism evidence="8 9">
    <name type="scientific">Bradyrhizobium frederickii</name>
    <dbReference type="NCBI Taxonomy" id="2560054"/>
    <lineage>
        <taxon>Bacteria</taxon>
        <taxon>Pseudomonadati</taxon>
        <taxon>Pseudomonadota</taxon>
        <taxon>Alphaproteobacteria</taxon>
        <taxon>Hyphomicrobiales</taxon>
        <taxon>Nitrobacteraceae</taxon>
        <taxon>Bradyrhizobium</taxon>
    </lineage>
</organism>
<sequence length="759" mass="80053">MGDPASAQDFSLVATLCLAAMLQQPIGTPGLTLYLLLLGRRPWGKYVKNVRILLSMAALVAAIALVLYNSDVESLKLAARNISIPTVVEISATIAIGYLIASARVRTLAAYSGHSLGFRQAVAAVSVGQIAANLFFQVVGQVIARGLLFSRAGIPLATTVVITGYERLFALIVSILLAASGALYLFGVISVDAQTGGYDLAKLFVGAILALVSGAWLGWGQLARSQLPKFDRGHIDQFAVALVLSAAIQLSTMTAYVFVAHALAPKIPLLHVAAAASIVMLAASLPISLAGWGIREVSAVFALGAVGLSPGESLVSAVTIGISSLLVAAVLAGISHRAWRSTGAVSNAAGNEAGRDFGSVLANWLPIAAATAVAFQVYLPSGTGRINVNFADPIAILGGALFAIWHIRDRAWPNWRVPFVNGFLIFFSIDTLIALTNGYVQMGWTSWAFTNKGAGWLVLVAYFFVGAMIASLAEKKGFNILLGTFVGAVTAIAALDLFLLVLRSAAFPIPETLLPFRISGFAQNPNAFGFQLLLAIAATAVLDLGRLKRAVIAATLFAAIWFSGSRASFGSALVLAAVAPWAFWGMSRKAVGRGAVIVGGLAVLTLALLLLLNNWTRQGDVLYSLLYNQDGERFQSISGGLSLFLSNPIIGDGLGAFVHDYAMQTGDFLPIHSTPIWLLAEYGLIGFATIFGAAAYLWKRAISNAWTGDPIDRFVVLVLTVFATMSVAHEMLYQRSLWLLLGAALATHGSFRAAVARST</sequence>
<dbReference type="InterPro" id="IPR007016">
    <property type="entry name" value="O-antigen_ligase-rel_domated"/>
</dbReference>
<evidence type="ECO:0000256" key="4">
    <source>
        <dbReference type="ARBA" id="ARBA00022989"/>
    </source>
</evidence>
<feature type="transmembrane region" description="Helical" evidence="6">
    <location>
        <begin position="419"/>
        <end position="442"/>
    </location>
</feature>
<keyword evidence="9" id="KW-1185">Reference proteome</keyword>
<keyword evidence="4 6" id="KW-1133">Transmembrane helix</keyword>